<dbReference type="Proteomes" id="UP000694393">
    <property type="component" value="Unplaced"/>
</dbReference>
<evidence type="ECO:0000313" key="1">
    <source>
        <dbReference type="Ensembl" id="ENSPCEP00000015268.1"/>
    </source>
</evidence>
<reference evidence="1" key="1">
    <citation type="submission" date="2025-08" db="UniProtKB">
        <authorList>
            <consortium name="Ensembl"/>
        </authorList>
    </citation>
    <scope>IDENTIFICATION</scope>
</reference>
<proteinExistence type="predicted"/>
<sequence>GVLPGTRAFPPAAPSPEAVWREESPIPLGCSQGWGKLLPKNSGRACCWCRLLVVAKGRGAAGHSEKPQGLLLAPNDELGTTEIKCRGVYDIASSQAVTAN</sequence>
<keyword evidence="2" id="KW-1185">Reference proteome</keyword>
<evidence type="ECO:0000313" key="2">
    <source>
        <dbReference type="Proteomes" id="UP000694393"/>
    </source>
</evidence>
<accession>A0A8C8S4V3</accession>
<dbReference type="AlphaFoldDB" id="A0A8C8S4V3"/>
<name>A0A8C8S4V3_9SAUR</name>
<protein>
    <submittedName>
        <fullName evidence="1">Uncharacterized protein</fullName>
    </submittedName>
</protein>
<organism evidence="1 2">
    <name type="scientific">Pelusios castaneus</name>
    <name type="common">West African mud turtle</name>
    <dbReference type="NCBI Taxonomy" id="367368"/>
    <lineage>
        <taxon>Eukaryota</taxon>
        <taxon>Metazoa</taxon>
        <taxon>Chordata</taxon>
        <taxon>Craniata</taxon>
        <taxon>Vertebrata</taxon>
        <taxon>Euteleostomi</taxon>
        <taxon>Archelosauria</taxon>
        <taxon>Testudinata</taxon>
        <taxon>Testudines</taxon>
        <taxon>Pleurodira</taxon>
        <taxon>Pelomedusidae</taxon>
        <taxon>Pelusios</taxon>
    </lineage>
</organism>
<dbReference type="Ensembl" id="ENSPCET00000015813.1">
    <property type="protein sequence ID" value="ENSPCEP00000015268.1"/>
    <property type="gene ID" value="ENSPCEG00000012055.1"/>
</dbReference>
<reference evidence="1" key="2">
    <citation type="submission" date="2025-09" db="UniProtKB">
        <authorList>
            <consortium name="Ensembl"/>
        </authorList>
    </citation>
    <scope>IDENTIFICATION</scope>
</reference>